<evidence type="ECO:0000313" key="2">
    <source>
        <dbReference type="Proteomes" id="UP001168877"/>
    </source>
</evidence>
<dbReference type="AlphaFoldDB" id="A0AA39TMJ6"/>
<organism evidence="1 2">
    <name type="scientific">Acer saccharum</name>
    <name type="common">Sugar maple</name>
    <dbReference type="NCBI Taxonomy" id="4024"/>
    <lineage>
        <taxon>Eukaryota</taxon>
        <taxon>Viridiplantae</taxon>
        <taxon>Streptophyta</taxon>
        <taxon>Embryophyta</taxon>
        <taxon>Tracheophyta</taxon>
        <taxon>Spermatophyta</taxon>
        <taxon>Magnoliopsida</taxon>
        <taxon>eudicotyledons</taxon>
        <taxon>Gunneridae</taxon>
        <taxon>Pentapetalae</taxon>
        <taxon>rosids</taxon>
        <taxon>malvids</taxon>
        <taxon>Sapindales</taxon>
        <taxon>Sapindaceae</taxon>
        <taxon>Hippocastanoideae</taxon>
        <taxon>Acereae</taxon>
        <taxon>Acer</taxon>
    </lineage>
</organism>
<keyword evidence="2" id="KW-1185">Reference proteome</keyword>
<proteinExistence type="predicted"/>
<dbReference type="EMBL" id="JAUESC010000002">
    <property type="protein sequence ID" value="KAK0606453.1"/>
    <property type="molecule type" value="Genomic_DNA"/>
</dbReference>
<dbReference type="Proteomes" id="UP001168877">
    <property type="component" value="Unassembled WGS sequence"/>
</dbReference>
<sequence>MGDDGSHGLISRTLTYIHLTGIIRSWTRNRYFKLVIPNHVLMMGRRKNHQDHQYGSISPKSVVSTISDCRKIVD</sequence>
<name>A0AA39TMJ6_ACESA</name>
<reference evidence="1" key="1">
    <citation type="journal article" date="2022" name="Plant J.">
        <title>Strategies of tolerance reflected in two North American maple genomes.</title>
        <authorList>
            <person name="McEvoy S.L."/>
            <person name="Sezen U.U."/>
            <person name="Trouern-Trend A."/>
            <person name="McMahon S.M."/>
            <person name="Schaberg P.G."/>
            <person name="Yang J."/>
            <person name="Wegrzyn J.L."/>
            <person name="Swenson N.G."/>
        </authorList>
    </citation>
    <scope>NUCLEOTIDE SEQUENCE</scope>
    <source>
        <strain evidence="1">NS2018</strain>
    </source>
</reference>
<evidence type="ECO:0000313" key="1">
    <source>
        <dbReference type="EMBL" id="KAK0606453.1"/>
    </source>
</evidence>
<protein>
    <submittedName>
        <fullName evidence="1">Uncharacterized protein</fullName>
    </submittedName>
</protein>
<comment type="caution">
    <text evidence="1">The sequence shown here is derived from an EMBL/GenBank/DDBJ whole genome shotgun (WGS) entry which is preliminary data.</text>
</comment>
<reference evidence="1" key="2">
    <citation type="submission" date="2023-06" db="EMBL/GenBank/DDBJ databases">
        <authorList>
            <person name="Swenson N.G."/>
            <person name="Wegrzyn J.L."/>
            <person name="Mcevoy S.L."/>
        </authorList>
    </citation>
    <scope>NUCLEOTIDE SEQUENCE</scope>
    <source>
        <strain evidence="1">NS2018</strain>
        <tissue evidence="1">Leaf</tissue>
    </source>
</reference>
<accession>A0AA39TMJ6</accession>
<gene>
    <name evidence="1" type="ORF">LWI29_037942</name>
</gene>